<dbReference type="Gene3D" id="1.10.10.10">
    <property type="entry name" value="Winged helix-like DNA-binding domain superfamily/Winged helix DNA-binding domain"/>
    <property type="match status" value="1"/>
</dbReference>
<gene>
    <name evidence="5" type="ORF">FYJ65_05785</name>
</gene>
<keyword evidence="6" id="KW-1185">Reference proteome</keyword>
<keyword evidence="3" id="KW-0472">Membrane</keyword>
<dbReference type="SUPFAM" id="SSF46894">
    <property type="entry name" value="C-terminal effector domain of the bipartite response regulators"/>
    <property type="match status" value="1"/>
</dbReference>
<keyword evidence="1 2" id="KW-0238">DNA-binding</keyword>
<sequence>MISKEQFSCGNTILTPQSYEITTECGTDVLTPNETKILQKLLEQNHCVVSRASLLSLIDLRGSNDTDRSVDVHISSLRKKLRSIQSNLRIQSKRGVGYYIQEKSNTPFPLSLFSDKTNSERKENSSMKFSYISLIFLACMCLCWVGYTASPLDLDMSFEPMYGYAYIVRNLYIMFMIFIGVYLMKIYLDHKDK</sequence>
<name>A0A6N7XHW0_9FIRM</name>
<dbReference type="GO" id="GO:0000160">
    <property type="term" value="P:phosphorelay signal transduction system"/>
    <property type="evidence" value="ECO:0007669"/>
    <property type="project" value="InterPro"/>
</dbReference>
<dbReference type="InterPro" id="IPR036388">
    <property type="entry name" value="WH-like_DNA-bd_sf"/>
</dbReference>
<feature type="transmembrane region" description="Helical" evidence="3">
    <location>
        <begin position="167"/>
        <end position="188"/>
    </location>
</feature>
<keyword evidence="3" id="KW-0812">Transmembrane</keyword>
<accession>A0A6N7XHW0</accession>
<proteinExistence type="predicted"/>
<dbReference type="Pfam" id="PF00486">
    <property type="entry name" value="Trans_reg_C"/>
    <property type="match status" value="1"/>
</dbReference>
<dbReference type="PROSITE" id="PS51755">
    <property type="entry name" value="OMPR_PHOB"/>
    <property type="match status" value="1"/>
</dbReference>
<dbReference type="GO" id="GO:0006355">
    <property type="term" value="P:regulation of DNA-templated transcription"/>
    <property type="evidence" value="ECO:0007669"/>
    <property type="project" value="InterPro"/>
</dbReference>
<dbReference type="Proteomes" id="UP000469424">
    <property type="component" value="Unassembled WGS sequence"/>
</dbReference>
<feature type="transmembrane region" description="Helical" evidence="3">
    <location>
        <begin position="129"/>
        <end position="147"/>
    </location>
</feature>
<dbReference type="InterPro" id="IPR001867">
    <property type="entry name" value="OmpR/PhoB-type_DNA-bd"/>
</dbReference>
<evidence type="ECO:0000259" key="4">
    <source>
        <dbReference type="PROSITE" id="PS51755"/>
    </source>
</evidence>
<evidence type="ECO:0000256" key="3">
    <source>
        <dbReference type="SAM" id="Phobius"/>
    </source>
</evidence>
<evidence type="ECO:0000256" key="2">
    <source>
        <dbReference type="PROSITE-ProRule" id="PRU01091"/>
    </source>
</evidence>
<evidence type="ECO:0000256" key="1">
    <source>
        <dbReference type="ARBA" id="ARBA00023125"/>
    </source>
</evidence>
<dbReference type="GO" id="GO:0003677">
    <property type="term" value="F:DNA binding"/>
    <property type="evidence" value="ECO:0007669"/>
    <property type="project" value="UniProtKB-UniRule"/>
</dbReference>
<protein>
    <submittedName>
        <fullName evidence="5">Helix-turn-helix domain-containing protein</fullName>
    </submittedName>
</protein>
<dbReference type="RefSeq" id="WP_154554410.1">
    <property type="nucleotide sequence ID" value="NZ_JAQXUZ010000020.1"/>
</dbReference>
<organism evidence="5 6">
    <name type="scientific">Mogibacterium kristiansenii</name>
    <dbReference type="NCBI Taxonomy" id="2606708"/>
    <lineage>
        <taxon>Bacteria</taxon>
        <taxon>Bacillati</taxon>
        <taxon>Bacillota</taxon>
        <taxon>Clostridia</taxon>
        <taxon>Peptostreptococcales</taxon>
        <taxon>Anaerovoracaceae</taxon>
        <taxon>Mogibacterium</taxon>
    </lineage>
</organism>
<keyword evidence="3" id="KW-1133">Transmembrane helix</keyword>
<evidence type="ECO:0000313" key="5">
    <source>
        <dbReference type="EMBL" id="MST70848.1"/>
    </source>
</evidence>
<feature type="DNA-binding region" description="OmpR/PhoB-type" evidence="2">
    <location>
        <begin position="4"/>
        <end position="102"/>
    </location>
</feature>
<dbReference type="SMART" id="SM00862">
    <property type="entry name" value="Trans_reg_C"/>
    <property type="match status" value="1"/>
</dbReference>
<dbReference type="InterPro" id="IPR016032">
    <property type="entry name" value="Sig_transdc_resp-reg_C-effctor"/>
</dbReference>
<reference evidence="5 6" key="1">
    <citation type="submission" date="2019-08" db="EMBL/GenBank/DDBJ databases">
        <title>In-depth cultivation of the pig gut microbiome towards novel bacterial diversity and tailored functional studies.</title>
        <authorList>
            <person name="Wylensek D."/>
            <person name="Hitch T.C.A."/>
            <person name="Clavel T."/>
        </authorList>
    </citation>
    <scope>NUCLEOTIDE SEQUENCE [LARGE SCALE GENOMIC DNA]</scope>
    <source>
        <strain evidence="5 6">WCA-MUC-591-APC-4B</strain>
    </source>
</reference>
<comment type="caution">
    <text evidence="5">The sequence shown here is derived from an EMBL/GenBank/DDBJ whole genome shotgun (WGS) entry which is preliminary data.</text>
</comment>
<dbReference type="EMBL" id="VUNA01000009">
    <property type="protein sequence ID" value="MST70848.1"/>
    <property type="molecule type" value="Genomic_DNA"/>
</dbReference>
<feature type="domain" description="OmpR/PhoB-type" evidence="4">
    <location>
        <begin position="4"/>
        <end position="102"/>
    </location>
</feature>
<evidence type="ECO:0000313" key="6">
    <source>
        <dbReference type="Proteomes" id="UP000469424"/>
    </source>
</evidence>
<dbReference type="CDD" id="cd00383">
    <property type="entry name" value="trans_reg_C"/>
    <property type="match status" value="1"/>
</dbReference>
<dbReference type="AlphaFoldDB" id="A0A6N7XHW0"/>